<dbReference type="RefSeq" id="WP_052127079.1">
    <property type="nucleotide sequence ID" value="NZ_AVPG01000001.1"/>
</dbReference>
<feature type="region of interest" description="Disordered" evidence="1">
    <location>
        <begin position="192"/>
        <end position="217"/>
    </location>
</feature>
<dbReference type="AlphaFoldDB" id="A0A0A5GAS4"/>
<feature type="chain" id="PRO_5002010654" description="DUF4247 domain-containing protein" evidence="2">
    <location>
        <begin position="28"/>
        <end position="217"/>
    </location>
</feature>
<gene>
    <name evidence="3" type="ORF">N784_01945</name>
</gene>
<feature type="signal peptide" evidence="2">
    <location>
        <begin position="1"/>
        <end position="27"/>
    </location>
</feature>
<evidence type="ECO:0000256" key="2">
    <source>
        <dbReference type="SAM" id="SignalP"/>
    </source>
</evidence>
<dbReference type="Proteomes" id="UP000030401">
    <property type="component" value="Unassembled WGS sequence"/>
</dbReference>
<dbReference type="STRING" id="1385512.N784_01945"/>
<keyword evidence="4" id="KW-1185">Reference proteome</keyword>
<reference evidence="3 4" key="1">
    <citation type="submission" date="2013-08" db="EMBL/GenBank/DDBJ databases">
        <authorList>
            <person name="Huang J."/>
            <person name="Wang G."/>
        </authorList>
    </citation>
    <scope>NUCLEOTIDE SEQUENCE [LARGE SCALE GENOMIC DNA]</scope>
    <source>
        <strain evidence="3 4">JSM 072002</strain>
    </source>
</reference>
<evidence type="ECO:0000313" key="4">
    <source>
        <dbReference type="Proteomes" id="UP000030401"/>
    </source>
</evidence>
<organism evidence="3 4">
    <name type="scientific">Pontibacillus litoralis JSM 072002</name>
    <dbReference type="NCBI Taxonomy" id="1385512"/>
    <lineage>
        <taxon>Bacteria</taxon>
        <taxon>Bacillati</taxon>
        <taxon>Bacillota</taxon>
        <taxon>Bacilli</taxon>
        <taxon>Bacillales</taxon>
        <taxon>Bacillaceae</taxon>
        <taxon>Pontibacillus</taxon>
    </lineage>
</organism>
<sequence length="217" mass="24016">MKKFAIYPFLCLLALFLVSCSQSSGEAYTDGVYEFPEEPTKASIEQQIEEGNYKDAEDLVNQVFPLVDTVEGENNEASVIYATKRFTIDEVSALITNMFPPEHESDSVDGKKAIIYPSYFITFQQSEQDSDTVFIEVASDRFVRDNYSPNYFNGLFALWLLDDVLDVDDWHKKRSKSCVSGDCYGGYSSGKYLSPSKSGGIRGGSSTVRGGGPSSGK</sequence>
<evidence type="ECO:0000256" key="1">
    <source>
        <dbReference type="SAM" id="MobiDB-lite"/>
    </source>
</evidence>
<proteinExistence type="predicted"/>
<dbReference type="PROSITE" id="PS51257">
    <property type="entry name" value="PROKAR_LIPOPROTEIN"/>
    <property type="match status" value="1"/>
</dbReference>
<protein>
    <recommendedName>
        <fullName evidence="5">DUF4247 domain-containing protein</fullName>
    </recommendedName>
</protein>
<dbReference type="EMBL" id="AVPG01000001">
    <property type="protein sequence ID" value="KGX89114.1"/>
    <property type="molecule type" value="Genomic_DNA"/>
</dbReference>
<comment type="caution">
    <text evidence="3">The sequence shown here is derived from an EMBL/GenBank/DDBJ whole genome shotgun (WGS) entry which is preliminary data.</text>
</comment>
<evidence type="ECO:0000313" key="3">
    <source>
        <dbReference type="EMBL" id="KGX89114.1"/>
    </source>
</evidence>
<accession>A0A0A5GAS4</accession>
<keyword evidence="2" id="KW-0732">Signal</keyword>
<name>A0A0A5GAS4_9BACI</name>
<evidence type="ECO:0008006" key="5">
    <source>
        <dbReference type="Google" id="ProtNLM"/>
    </source>
</evidence>
<dbReference type="OrthoDB" id="2967172at2"/>
<dbReference type="eggNOG" id="COG3266">
    <property type="taxonomic scope" value="Bacteria"/>
</dbReference>